<dbReference type="AlphaFoldDB" id="A0A090GB61"/>
<dbReference type="Proteomes" id="UP000046122">
    <property type="component" value="Unassembled WGS sequence"/>
</dbReference>
<name>A0A090GB61_MESPL</name>
<evidence type="ECO:0000313" key="2">
    <source>
        <dbReference type="EMBL" id="CDX61093.1"/>
    </source>
</evidence>
<organism evidence="2 3">
    <name type="scientific">Mesorhizobium plurifarium</name>
    <dbReference type="NCBI Taxonomy" id="69974"/>
    <lineage>
        <taxon>Bacteria</taxon>
        <taxon>Pseudomonadati</taxon>
        <taxon>Pseudomonadota</taxon>
        <taxon>Alphaproteobacteria</taxon>
        <taxon>Hyphomicrobiales</taxon>
        <taxon>Phyllobacteriaceae</taxon>
        <taxon>Mesorhizobium</taxon>
    </lineage>
</organism>
<sequence>MRRLADLPWQGRLSQSDFTHDGFGARIHNARNGSSPRGYLRRFNRKLDARFGSPKAGDRLRGGGEPGARLSDTMPVRGDTIVADDPRGLLRAAASTACSRHR</sequence>
<protein>
    <submittedName>
        <fullName evidence="2">Uncharacterized protein</fullName>
    </submittedName>
</protein>
<evidence type="ECO:0000256" key="1">
    <source>
        <dbReference type="SAM" id="MobiDB-lite"/>
    </source>
</evidence>
<gene>
    <name evidence="2" type="ORF">MPL3365_550002</name>
</gene>
<accession>A0A090GB61</accession>
<proteinExistence type="predicted"/>
<dbReference type="EMBL" id="CCNE01000051">
    <property type="protein sequence ID" value="CDX61093.1"/>
    <property type="molecule type" value="Genomic_DNA"/>
</dbReference>
<reference evidence="2 3" key="1">
    <citation type="submission" date="2014-08" db="EMBL/GenBank/DDBJ databases">
        <authorList>
            <person name="Moulin Lionel"/>
        </authorList>
    </citation>
    <scope>NUCLEOTIDE SEQUENCE [LARGE SCALE GENOMIC DNA]</scope>
</reference>
<feature type="region of interest" description="Disordered" evidence="1">
    <location>
        <begin position="50"/>
        <end position="81"/>
    </location>
</feature>
<evidence type="ECO:0000313" key="3">
    <source>
        <dbReference type="Proteomes" id="UP000046122"/>
    </source>
</evidence>